<keyword evidence="3 8" id="KW-0597">Phosphoprotein</keyword>
<keyword evidence="8" id="KW-0963">Cytoplasm</keyword>
<evidence type="ECO:0000256" key="3">
    <source>
        <dbReference type="ARBA" id="ARBA00022553"/>
    </source>
</evidence>
<dbReference type="AlphaFoldDB" id="A0A4V1D961"/>
<keyword evidence="2 8" id="KW-0444">Lipid biosynthesis</keyword>
<evidence type="ECO:0000259" key="11">
    <source>
        <dbReference type="PROSITE" id="PS50075"/>
    </source>
</evidence>
<dbReference type="GO" id="GO:0036104">
    <property type="term" value="P:Kdo2-lipid A biosynthetic process"/>
    <property type="evidence" value="ECO:0007669"/>
    <property type="project" value="UniProtKB-UniPathway"/>
</dbReference>
<protein>
    <recommendedName>
        <fullName evidence="8 9">Acyl carrier protein</fullName>
        <shortName evidence="8">ACP</shortName>
    </recommendedName>
</protein>
<evidence type="ECO:0000256" key="6">
    <source>
        <dbReference type="ARBA" id="ARBA00023160"/>
    </source>
</evidence>
<dbReference type="InterPro" id="IPR009081">
    <property type="entry name" value="PP-bd_ACP"/>
</dbReference>
<dbReference type="PROSITE" id="PS50075">
    <property type="entry name" value="CARRIER"/>
    <property type="match status" value="1"/>
</dbReference>
<comment type="PTM">
    <text evidence="10">4'-phosphopantetheine is transferred from CoA to a specific serine of apo-ACP by acpS.</text>
</comment>
<keyword evidence="4 8" id="KW-0276">Fatty acid metabolism</keyword>
<keyword evidence="5 8" id="KW-0443">Lipid metabolism</keyword>
<dbReference type="NCBIfam" id="TIGR00517">
    <property type="entry name" value="acyl_carrier"/>
    <property type="match status" value="1"/>
</dbReference>
<comment type="pathway">
    <text evidence="8 10">Lipid metabolism; fatty acid biosynthesis.</text>
</comment>
<comment type="function">
    <text evidence="8 10">Carrier of the growing fatty acid chain in fatty acid biosynthesis.</text>
</comment>
<dbReference type="EMBL" id="CP031093">
    <property type="protein sequence ID" value="QCF27570.1"/>
    <property type="molecule type" value="Genomic_DNA"/>
</dbReference>
<gene>
    <name evidence="8 12" type="primary">acpP</name>
    <name evidence="12" type="ORF">soil367_17495</name>
</gene>
<accession>A0A4V1D961</accession>
<dbReference type="InterPro" id="IPR006162">
    <property type="entry name" value="Ppantetheine_attach_site"/>
</dbReference>
<proteinExistence type="inferred from homology"/>
<dbReference type="GO" id="GO:0016020">
    <property type="term" value="C:membrane"/>
    <property type="evidence" value="ECO:0007669"/>
    <property type="project" value="GOC"/>
</dbReference>
<dbReference type="KEGG" id="hmi:soil367_17495"/>
<evidence type="ECO:0000256" key="1">
    <source>
        <dbReference type="ARBA" id="ARBA00022450"/>
    </source>
</evidence>
<evidence type="ECO:0000256" key="10">
    <source>
        <dbReference type="RuleBase" id="RU003545"/>
    </source>
</evidence>
<evidence type="ECO:0000256" key="9">
    <source>
        <dbReference type="NCBIfam" id="TIGR00517"/>
    </source>
</evidence>
<feature type="domain" description="Carrier" evidence="11">
    <location>
        <begin position="2"/>
        <end position="77"/>
    </location>
</feature>
<dbReference type="NCBIfam" id="NF002150">
    <property type="entry name" value="PRK00982.1-4"/>
    <property type="match status" value="1"/>
</dbReference>
<dbReference type="PROSITE" id="PS00012">
    <property type="entry name" value="PHOSPHOPANTETHEINE"/>
    <property type="match status" value="1"/>
</dbReference>
<dbReference type="Proteomes" id="UP000298049">
    <property type="component" value="Chromosome"/>
</dbReference>
<dbReference type="InterPro" id="IPR003231">
    <property type="entry name" value="ACP"/>
</dbReference>
<keyword evidence="13" id="KW-1185">Reference proteome</keyword>
<dbReference type="InterPro" id="IPR036736">
    <property type="entry name" value="ACP-like_sf"/>
</dbReference>
<dbReference type="GO" id="GO:0009245">
    <property type="term" value="P:lipid A biosynthetic process"/>
    <property type="evidence" value="ECO:0007669"/>
    <property type="project" value="TreeGrafter"/>
</dbReference>
<comment type="subcellular location">
    <subcellularLocation>
        <location evidence="8">Cytoplasm</location>
    </subcellularLocation>
</comment>
<feature type="modified residue" description="O-(pantetheine 4'-phosphoryl)serine" evidence="8">
    <location>
        <position position="37"/>
    </location>
</feature>
<dbReference type="UniPathway" id="UPA00360"/>
<reference evidence="12 13" key="1">
    <citation type="submission" date="2018-07" db="EMBL/GenBank/DDBJ databases">
        <title>Marsedoiliclastica nanhaica gen. nov. sp. nov., a novel marine hydrocarbonoclastic bacterium isolated from an in-situ enriched hydrocarbon-degrading consortium in deep-sea sediment.</title>
        <authorList>
            <person name="Dong C."/>
            <person name="Ma T."/>
            <person name="Liu R."/>
            <person name="Shao Z."/>
        </authorList>
    </citation>
    <scope>NUCLEOTIDE SEQUENCE [LARGE SCALE GENOMIC DNA]</scope>
    <source>
        <strain evidence="13">soil36-7</strain>
    </source>
</reference>
<keyword evidence="6 8" id="KW-0275">Fatty acid biosynthesis</keyword>
<evidence type="ECO:0000256" key="4">
    <source>
        <dbReference type="ARBA" id="ARBA00022832"/>
    </source>
</evidence>
<dbReference type="PANTHER" id="PTHR20863:SF76">
    <property type="entry name" value="CARRIER DOMAIN-CONTAINING PROTEIN"/>
    <property type="match status" value="1"/>
</dbReference>
<name>A0A4V1D961_9ALTE</name>
<dbReference type="OrthoDB" id="9804551at2"/>
<evidence type="ECO:0000256" key="2">
    <source>
        <dbReference type="ARBA" id="ARBA00022516"/>
    </source>
</evidence>
<evidence type="ECO:0000256" key="8">
    <source>
        <dbReference type="HAMAP-Rule" id="MF_01217"/>
    </source>
</evidence>
<evidence type="ECO:0000256" key="7">
    <source>
        <dbReference type="ARBA" id="ARBA00024328"/>
    </source>
</evidence>
<dbReference type="UniPathway" id="UPA00094"/>
<comment type="similarity">
    <text evidence="8">Belongs to the acyl carrier protein (ACP) family.</text>
</comment>
<dbReference type="SUPFAM" id="SSF47336">
    <property type="entry name" value="ACP-like"/>
    <property type="match status" value="1"/>
</dbReference>
<keyword evidence="1 8" id="KW-0596">Phosphopantetheine</keyword>
<dbReference type="GO" id="GO:0000035">
    <property type="term" value="F:acyl binding"/>
    <property type="evidence" value="ECO:0007669"/>
    <property type="project" value="TreeGrafter"/>
</dbReference>
<evidence type="ECO:0000313" key="13">
    <source>
        <dbReference type="Proteomes" id="UP000298049"/>
    </source>
</evidence>
<dbReference type="PANTHER" id="PTHR20863">
    <property type="entry name" value="ACYL CARRIER PROTEIN"/>
    <property type="match status" value="1"/>
</dbReference>
<dbReference type="NCBIfam" id="NF002151">
    <property type="entry name" value="PRK00982.1-5"/>
    <property type="match status" value="1"/>
</dbReference>
<dbReference type="Gene3D" id="1.10.1200.10">
    <property type="entry name" value="ACP-like"/>
    <property type="match status" value="1"/>
</dbReference>
<dbReference type="GO" id="GO:0005829">
    <property type="term" value="C:cytosol"/>
    <property type="evidence" value="ECO:0007669"/>
    <property type="project" value="TreeGrafter"/>
</dbReference>
<dbReference type="Pfam" id="PF00550">
    <property type="entry name" value="PP-binding"/>
    <property type="match status" value="1"/>
</dbReference>
<evidence type="ECO:0000313" key="12">
    <source>
        <dbReference type="EMBL" id="QCF27570.1"/>
    </source>
</evidence>
<dbReference type="RefSeq" id="WP_136550282.1">
    <property type="nucleotide sequence ID" value="NZ_CP031093.1"/>
</dbReference>
<sequence length="80" mass="8842">MSDIERKIRAIVVEQLNVKPDQVTGEAKLVEDLGADSLDVVELTMALEEVFEITIPDEQAEELVTVDDVRRYLQGAIAAS</sequence>
<dbReference type="HAMAP" id="MF_01217">
    <property type="entry name" value="Acyl_carrier"/>
    <property type="match status" value="1"/>
</dbReference>
<dbReference type="GO" id="GO:0000036">
    <property type="term" value="F:acyl carrier activity"/>
    <property type="evidence" value="ECO:0007669"/>
    <property type="project" value="UniProtKB-UniRule"/>
</dbReference>
<organism evidence="12 13">
    <name type="scientific">Hydrocarboniclastica marina</name>
    <dbReference type="NCBI Taxonomy" id="2259620"/>
    <lineage>
        <taxon>Bacteria</taxon>
        <taxon>Pseudomonadati</taxon>
        <taxon>Pseudomonadota</taxon>
        <taxon>Gammaproteobacteria</taxon>
        <taxon>Alteromonadales</taxon>
        <taxon>Alteromonadaceae</taxon>
        <taxon>Hydrocarboniclastica</taxon>
    </lineage>
</organism>
<comment type="pathway">
    <text evidence="7">Glycolipid biosynthesis; KDO(2)-lipid A biosynthesis.</text>
</comment>
<evidence type="ECO:0000256" key="5">
    <source>
        <dbReference type="ARBA" id="ARBA00023098"/>
    </source>
</evidence>
<comment type="PTM">
    <text evidence="8">4'-phosphopantetheine is transferred from CoA to a specific serine of apo-ACP by AcpS. This modification is essential for activity because fatty acids are bound in thioester linkage to the sulfhydryl of the prosthetic group.</text>
</comment>
<dbReference type="NCBIfam" id="NF002148">
    <property type="entry name" value="PRK00982.1-2"/>
    <property type="match status" value="1"/>
</dbReference>